<keyword evidence="1" id="KW-1133">Transmembrane helix</keyword>
<sequence>MVIFRSSVVCDLQARSASAVRTCSGEDDSRNWFRILCTFLYSQPSLKLCGSLKFFPLLAYHSLKKRESEKERKRERIFKPHWFCFPSLAALVVILYFILFLHYQVFEIAGLVGVCINIKI</sequence>
<keyword evidence="1" id="KW-0812">Transmembrane</keyword>
<gene>
    <name evidence="2" type="ORF">OCBIM_22004191mg</name>
</gene>
<reference evidence="2" key="1">
    <citation type="submission" date="2015-07" db="EMBL/GenBank/DDBJ databases">
        <title>MeaNS - Measles Nucleotide Surveillance Program.</title>
        <authorList>
            <person name="Tran T."/>
            <person name="Druce J."/>
        </authorList>
    </citation>
    <scope>NUCLEOTIDE SEQUENCE</scope>
    <source>
        <strain evidence="2">UCB-OBI-ISO-001</strain>
        <tissue evidence="2">Gonad</tissue>
    </source>
</reference>
<feature type="transmembrane region" description="Helical" evidence="1">
    <location>
        <begin position="82"/>
        <end position="103"/>
    </location>
</feature>
<keyword evidence="1" id="KW-0472">Membrane</keyword>
<evidence type="ECO:0000256" key="1">
    <source>
        <dbReference type="SAM" id="Phobius"/>
    </source>
</evidence>
<name>A0A0L8FYU2_OCTBM</name>
<protein>
    <submittedName>
        <fullName evidence="2">Uncharacterized protein</fullName>
    </submittedName>
</protein>
<evidence type="ECO:0000313" key="2">
    <source>
        <dbReference type="EMBL" id="KOF69749.1"/>
    </source>
</evidence>
<accession>A0A0L8FYU2</accession>
<dbReference type="AlphaFoldDB" id="A0A0L8FYU2"/>
<organism evidence="2">
    <name type="scientific">Octopus bimaculoides</name>
    <name type="common">California two-spotted octopus</name>
    <dbReference type="NCBI Taxonomy" id="37653"/>
    <lineage>
        <taxon>Eukaryota</taxon>
        <taxon>Metazoa</taxon>
        <taxon>Spiralia</taxon>
        <taxon>Lophotrochozoa</taxon>
        <taxon>Mollusca</taxon>
        <taxon>Cephalopoda</taxon>
        <taxon>Coleoidea</taxon>
        <taxon>Octopodiformes</taxon>
        <taxon>Octopoda</taxon>
        <taxon>Incirrata</taxon>
        <taxon>Octopodidae</taxon>
        <taxon>Octopus</taxon>
    </lineage>
</organism>
<dbReference type="EMBL" id="KQ425220">
    <property type="protein sequence ID" value="KOF69749.1"/>
    <property type="molecule type" value="Genomic_DNA"/>
</dbReference>
<proteinExistence type="predicted"/>